<organism evidence="2 3">
    <name type="scientific">Clytia hemisphaerica</name>
    <dbReference type="NCBI Taxonomy" id="252671"/>
    <lineage>
        <taxon>Eukaryota</taxon>
        <taxon>Metazoa</taxon>
        <taxon>Cnidaria</taxon>
        <taxon>Hydrozoa</taxon>
        <taxon>Hydroidolina</taxon>
        <taxon>Leptothecata</taxon>
        <taxon>Obeliida</taxon>
        <taxon>Clytiidae</taxon>
        <taxon>Clytia</taxon>
    </lineage>
</organism>
<evidence type="ECO:0000313" key="2">
    <source>
        <dbReference type="EnsemblMetazoa" id="CLYHEMP019191.1"/>
    </source>
</evidence>
<feature type="region of interest" description="Disordered" evidence="1">
    <location>
        <begin position="540"/>
        <end position="593"/>
    </location>
</feature>
<evidence type="ECO:0000256" key="1">
    <source>
        <dbReference type="SAM" id="MobiDB-lite"/>
    </source>
</evidence>
<dbReference type="Proteomes" id="UP000594262">
    <property type="component" value="Unplaced"/>
</dbReference>
<dbReference type="SUPFAM" id="SSF48371">
    <property type="entry name" value="ARM repeat"/>
    <property type="match status" value="1"/>
</dbReference>
<dbReference type="OrthoDB" id="6036661at2759"/>
<name>A0A7M5X7S8_9CNID</name>
<feature type="region of interest" description="Disordered" evidence="1">
    <location>
        <begin position="647"/>
        <end position="733"/>
    </location>
</feature>
<feature type="compositionally biased region" description="Acidic residues" evidence="1">
    <location>
        <begin position="544"/>
        <end position="564"/>
    </location>
</feature>
<dbReference type="EnsemblMetazoa" id="CLYHEMT019191.1">
    <property type="protein sequence ID" value="CLYHEMP019191.1"/>
    <property type="gene ID" value="CLYHEMG019191"/>
</dbReference>
<feature type="compositionally biased region" description="Polar residues" evidence="1">
    <location>
        <begin position="490"/>
        <end position="499"/>
    </location>
</feature>
<dbReference type="AlphaFoldDB" id="A0A7M5X7S8"/>
<reference evidence="2" key="1">
    <citation type="submission" date="2021-01" db="UniProtKB">
        <authorList>
            <consortium name="EnsemblMetazoa"/>
        </authorList>
    </citation>
    <scope>IDENTIFICATION</scope>
</reference>
<feature type="region of interest" description="Disordered" evidence="1">
    <location>
        <begin position="474"/>
        <end position="499"/>
    </location>
</feature>
<sequence length="811" mass="92444">MSIGRGRGFLLSKISNTAPAPIGQNLMTPSQFVKADQTSITTEVQEPKKVEDVQMKKNNQQKENPKVEVSSQNLKDVQDKIKNMTMSQEDIDWQVYKFARKIKQTLKNVTEENLGDVYESIKTMINDRPLSSRFTGVSETKDILEVIIQNSIAEETFIQYSPCFVKMIHECSEVEFIKYFADIMHEKRKEVIRVVASPEILLSQSAKNFCTFLGKLFILPRQKSRKFFDTVREMVEGFIETWTLNDLVNGSSITGHVLAEKKVEAEAAHQLIKTISTGMLDCDYLLTEKMESFLWFIKESVLSDQIARELKELFLDAYIDIQCTINTQPPINEQRSDEESEVEIEIEEEILIVDQEEENVKEVELNGEKEEPTERSDYRTIAYLLNIYDWNDLLQDFTDHNLTDSRIGELVEQKHLLSSLKEAGISTLLQRNIEKAIDKKGWSEWKKESLHPYELQSPTTPTDRPRSSVSNRMAMSFPKFGNSDEKKSEPSTPVSVYSTDQIDNKSLEIADPTSFDFTKFANNMTQSETIFSKSYETSYTNGVQEDDSSEETNSDVEIEIDDTSSQENLDTSSQENLDTSSQENLDTSSQDNENNLDAEIAGYTNTNAEQTQPEGSQVPLIDHELPKISVGRGRGMVKFLASKPRVGGANYNYAKNDKPVAKVHPSGRDVQQNGRHGNSPPSWRNNQQENNLSRNSPQTWRNNNQQRNGGGSDNTQNRLHRQKNGSPYQKKDKTKVFNKNSKKMNFQSNSNSNQGQSSGRFQTVYRPKDSQQKQVAQKPVAEFGSRPPNMCFKCSSLDHMTEECSVNNFFF</sequence>
<proteinExistence type="predicted"/>
<feature type="compositionally biased region" description="Polar residues" evidence="1">
    <location>
        <begin position="669"/>
        <end position="700"/>
    </location>
</feature>
<feature type="compositionally biased region" description="Basic and acidic residues" evidence="1">
    <location>
        <begin position="45"/>
        <end position="55"/>
    </location>
</feature>
<feature type="region of interest" description="Disordered" evidence="1">
    <location>
        <begin position="43"/>
        <end position="66"/>
    </location>
</feature>
<protein>
    <submittedName>
        <fullName evidence="2">Uncharacterized protein</fullName>
    </submittedName>
</protein>
<feature type="compositionally biased region" description="Polar residues" evidence="1">
    <location>
        <begin position="565"/>
        <end position="593"/>
    </location>
</feature>
<dbReference type="GeneID" id="136801320"/>
<accession>A0A7M5X7S8</accession>
<dbReference type="InterPro" id="IPR016024">
    <property type="entry name" value="ARM-type_fold"/>
</dbReference>
<dbReference type="RefSeq" id="XP_066914065.1">
    <property type="nucleotide sequence ID" value="XM_067057964.1"/>
</dbReference>
<evidence type="ECO:0000313" key="3">
    <source>
        <dbReference type="Proteomes" id="UP000594262"/>
    </source>
</evidence>
<keyword evidence="3" id="KW-1185">Reference proteome</keyword>